<dbReference type="Pfam" id="PF00480">
    <property type="entry name" value="ROK"/>
    <property type="match status" value="1"/>
</dbReference>
<dbReference type="InterPro" id="IPR049874">
    <property type="entry name" value="ROK_cs"/>
</dbReference>
<dbReference type="InterPro" id="IPR036390">
    <property type="entry name" value="WH_DNA-bd_sf"/>
</dbReference>
<comment type="similarity">
    <text evidence="1">Belongs to the ROK (NagC/XylR) family.</text>
</comment>
<gene>
    <name evidence="2" type="primary">nagC_13</name>
    <name evidence="2" type="ORF">SDC9_72275</name>
</gene>
<evidence type="ECO:0000256" key="1">
    <source>
        <dbReference type="ARBA" id="ARBA00006479"/>
    </source>
</evidence>
<accession>A0A644YB63</accession>
<evidence type="ECO:0000313" key="2">
    <source>
        <dbReference type="EMBL" id="MPM25775.1"/>
    </source>
</evidence>
<dbReference type="InterPro" id="IPR036388">
    <property type="entry name" value="WH-like_DNA-bd_sf"/>
</dbReference>
<dbReference type="Pfam" id="PF13412">
    <property type="entry name" value="HTH_24"/>
    <property type="match status" value="1"/>
</dbReference>
<comment type="caution">
    <text evidence="2">The sequence shown here is derived from an EMBL/GenBank/DDBJ whole genome shotgun (WGS) entry which is preliminary data.</text>
</comment>
<dbReference type="PROSITE" id="PS01125">
    <property type="entry name" value="ROK"/>
    <property type="match status" value="1"/>
</dbReference>
<dbReference type="InterPro" id="IPR000600">
    <property type="entry name" value="ROK"/>
</dbReference>
<dbReference type="PANTHER" id="PTHR18964">
    <property type="entry name" value="ROK (REPRESSOR, ORF, KINASE) FAMILY"/>
    <property type="match status" value="1"/>
</dbReference>
<reference evidence="2" key="1">
    <citation type="submission" date="2019-08" db="EMBL/GenBank/DDBJ databases">
        <authorList>
            <person name="Kucharzyk K."/>
            <person name="Murdoch R.W."/>
            <person name="Higgins S."/>
            <person name="Loffler F."/>
        </authorList>
    </citation>
    <scope>NUCLEOTIDE SEQUENCE</scope>
</reference>
<dbReference type="PANTHER" id="PTHR18964:SF173">
    <property type="entry name" value="GLUCOKINASE"/>
    <property type="match status" value="1"/>
</dbReference>
<dbReference type="EMBL" id="VSSQ01004577">
    <property type="protein sequence ID" value="MPM25775.1"/>
    <property type="molecule type" value="Genomic_DNA"/>
</dbReference>
<dbReference type="InterPro" id="IPR043129">
    <property type="entry name" value="ATPase_NBD"/>
</dbReference>
<name>A0A644YB63_9ZZZZ</name>
<dbReference type="Gene3D" id="1.10.10.10">
    <property type="entry name" value="Winged helix-like DNA-binding domain superfamily/Winged helix DNA-binding domain"/>
    <property type="match status" value="1"/>
</dbReference>
<protein>
    <submittedName>
        <fullName evidence="2">N-acetylglucosamine repressor</fullName>
    </submittedName>
</protein>
<dbReference type="SUPFAM" id="SSF46785">
    <property type="entry name" value="Winged helix' DNA-binding domain"/>
    <property type="match status" value="1"/>
</dbReference>
<dbReference type="Gene3D" id="3.30.420.40">
    <property type="match status" value="2"/>
</dbReference>
<organism evidence="2">
    <name type="scientific">bioreactor metagenome</name>
    <dbReference type="NCBI Taxonomy" id="1076179"/>
    <lineage>
        <taxon>unclassified sequences</taxon>
        <taxon>metagenomes</taxon>
        <taxon>ecological metagenomes</taxon>
    </lineage>
</organism>
<proteinExistence type="inferred from homology"/>
<sequence>MAQIKDNSLLLAEYTLLRLIRENGPVSQVRLSELSGYSRSTVSINCEKLLQAELIVPDRDISSSKKKNAELSINGDIGLIIGIGMGGSSCKIIICNLTSEILSSQSIPIDLAVGPEPILQKICSTIDDLLLHVNQQKNLPILGIGIGLPTPINYEKGVAYHPAFMPGWHLFPVKDYMSKRYSCHTFVDNEVNAMALAEFEEFKDEYSTLLCVKVGTGIGAGIIIDRKIYRGENGGGGNIGHIQVEGDSTQCACGKQGCIEAVASVPAVLQQATEVAISKKDSLLHALFNQRNQEHLQLSLHDLKDAADRGDRGALQIIKEAGLRLGTIVGKMLIFLDPGILIISGRLTILGPNYLDYIRKAVYKQASPWIGPDFQVIYSRFGDESAAKGAALLCIQEIFAHNYIMELNESSSP</sequence>
<dbReference type="AlphaFoldDB" id="A0A644YB63"/>
<dbReference type="SUPFAM" id="SSF53067">
    <property type="entry name" value="Actin-like ATPase domain"/>
    <property type="match status" value="1"/>
</dbReference>